<name>A0ABW5Y0T4_9BACL</name>
<gene>
    <name evidence="1" type="ORF">ACFSY7_10530</name>
</gene>
<reference evidence="2" key="1">
    <citation type="journal article" date="2019" name="Int. J. Syst. Evol. Microbiol.">
        <title>The Global Catalogue of Microorganisms (GCM) 10K type strain sequencing project: providing services to taxonomists for standard genome sequencing and annotation.</title>
        <authorList>
            <consortium name="The Broad Institute Genomics Platform"/>
            <consortium name="The Broad Institute Genome Sequencing Center for Infectious Disease"/>
            <person name="Wu L."/>
            <person name="Ma J."/>
        </authorList>
    </citation>
    <scope>NUCLEOTIDE SEQUENCE [LARGE SCALE GENOMIC DNA]</scope>
    <source>
        <strain evidence="2">KCTC 33522</strain>
    </source>
</reference>
<evidence type="ECO:0000313" key="1">
    <source>
        <dbReference type="EMBL" id="MFD2868931.1"/>
    </source>
</evidence>
<dbReference type="RefSeq" id="WP_380147807.1">
    <property type="nucleotide sequence ID" value="NZ_JBHUOR010000078.1"/>
</dbReference>
<protein>
    <submittedName>
        <fullName evidence="1">Uncharacterized protein</fullName>
    </submittedName>
</protein>
<evidence type="ECO:0000313" key="2">
    <source>
        <dbReference type="Proteomes" id="UP001597568"/>
    </source>
</evidence>
<sequence length="413" mass="46278">MITNETFWHYWRDGNFKAALECSIEKKEKKRGNLFRSKVTETTIIATISAGEFLYDYCMINPTAVKGIDFARSEDLSNLLALSNFASTIDTANLTGNMAQLQGYVAERIIAQQLEAAGHDVEFPETSNQVGWDMLVDGERFQVKCGASNAIVEQHFAKYPDIPIYANQELANMYENNPLVYSTAVTREEVIKTTQQTLVHADNLTDFEIPWITFGVSSLTNAKRIYKDGIKLRTATRNVAFDTASRATTAAIGKVALGLVGNVVLPGAGGIVFPIVGTYIGMKQGGKLSLNMKKMFAKKEQVAFSLALQHLIEKMQRVLQYKEQTKMHKYDALQEQFSEKINDAFSTYHKEDMTSLHNVKNQLELIEPMISKDPFQAFERLMTVLGTAGIHEHALADELMSVEQTLIAYSRKL</sequence>
<dbReference type="EMBL" id="JBHUOR010000078">
    <property type="protein sequence ID" value="MFD2868931.1"/>
    <property type="molecule type" value="Genomic_DNA"/>
</dbReference>
<keyword evidence="2" id="KW-1185">Reference proteome</keyword>
<dbReference type="Proteomes" id="UP001597568">
    <property type="component" value="Unassembled WGS sequence"/>
</dbReference>
<comment type="caution">
    <text evidence="1">The sequence shown here is derived from an EMBL/GenBank/DDBJ whole genome shotgun (WGS) entry which is preliminary data.</text>
</comment>
<organism evidence="1 2">
    <name type="scientific">Kurthia populi</name>
    <dbReference type="NCBI Taxonomy" id="1562132"/>
    <lineage>
        <taxon>Bacteria</taxon>
        <taxon>Bacillati</taxon>
        <taxon>Bacillota</taxon>
        <taxon>Bacilli</taxon>
        <taxon>Bacillales</taxon>
        <taxon>Caryophanaceae</taxon>
        <taxon>Kurthia</taxon>
    </lineage>
</organism>
<proteinExistence type="predicted"/>
<accession>A0ABW5Y0T4</accession>